<evidence type="ECO:0000256" key="4">
    <source>
        <dbReference type="ARBA" id="ARBA00022844"/>
    </source>
</evidence>
<keyword evidence="5" id="KW-1160">Virus entry into host cell</keyword>
<dbReference type="GO" id="GO:0098994">
    <property type="term" value="P:symbiont entry into host cell via disruption of host cell envelope"/>
    <property type="evidence" value="ECO:0007669"/>
    <property type="project" value="UniProtKB-KW"/>
</dbReference>
<accession>A0AA51Z026</accession>
<keyword evidence="6" id="KW-1238">Degradation of host capsule during virus entry</keyword>
<dbReference type="GO" id="GO:0098015">
    <property type="term" value="C:virus tail"/>
    <property type="evidence" value="ECO:0007669"/>
    <property type="project" value="UniProtKB-KW"/>
</dbReference>
<comment type="subcellular location">
    <subcellularLocation>
        <location evidence="1">Virion</location>
    </subcellularLocation>
</comment>
<evidence type="ECO:0000256" key="2">
    <source>
        <dbReference type="ARBA" id="ARBA00022717"/>
    </source>
</evidence>
<dbReference type="Proteomes" id="UP001182171">
    <property type="component" value="Segment"/>
</dbReference>
<evidence type="ECO:0000313" key="8">
    <source>
        <dbReference type="Proteomes" id="UP001182171"/>
    </source>
</evidence>
<keyword evidence="4" id="KW-0946">Virion</keyword>
<name>A0AA51Z026_9CAUD</name>
<evidence type="ECO:0000256" key="3">
    <source>
        <dbReference type="ARBA" id="ARBA00022732"/>
    </source>
</evidence>
<keyword evidence="3" id="KW-1227">Viral tail protein</keyword>
<dbReference type="EMBL" id="OQ921331">
    <property type="protein sequence ID" value="WMX18832.1"/>
    <property type="molecule type" value="Genomic_DNA"/>
</dbReference>
<dbReference type="Gene3D" id="2.160.20.10">
    <property type="entry name" value="Single-stranded right-handed beta-helix, Pectin lyase-like"/>
    <property type="match status" value="1"/>
</dbReference>
<keyword evidence="2" id="KW-1235">Degradation of host cell envelope components during virus entry</keyword>
<protein>
    <submittedName>
        <fullName evidence="7">Tailspike</fullName>
    </submittedName>
</protein>
<evidence type="ECO:0000256" key="1">
    <source>
        <dbReference type="ARBA" id="ARBA00004328"/>
    </source>
</evidence>
<sequence>MSLVSLVRDTTQDIKHKADILLDYLDRQEQGLGQVQEFVESSTILNIPSLRSLLPSSEGQVVQVLSSYSTAATQLHLGGGQFQAVNNLQAEPDDGGIVVHSTHPTLVWKRINFTAYDMQFWGVVADASTDNAAAITRATQYARRNRIVLEAPAGSIHTSEMVPLYDNMGIRGHGRAENTVFYKTTNNGFNYTKNGVTVLTVDALAGFVPKEWDLADYEIKSFCVHAQLIGCMFRRLGLSAENVATTRPQYGLHIGKAATAVVRQCTFEGGYIGIKGYNVFSSVFESVAAVQFNGYGYAGVSISDYRNSTLYNSGTSLDMRIVQVRGYQFGFELDRLQYSTLIDCTAEEIVPMAGETTSYAFSMYDPFCITMLNCATEFVKGGQIRVLGFANPSFRPQLKVTGFIAIDQQNPAALTPIYLVDNGGTTGMNVVIEASELSRNTALSNNGQPSVQGAGAKVILIGCSGEDWVASGSGVFTRLA</sequence>
<evidence type="ECO:0000256" key="6">
    <source>
        <dbReference type="ARBA" id="ARBA00035731"/>
    </source>
</evidence>
<evidence type="ECO:0000313" key="7">
    <source>
        <dbReference type="EMBL" id="WMX18832.1"/>
    </source>
</evidence>
<reference evidence="7" key="1">
    <citation type="submission" date="2023-05" db="EMBL/GenBank/DDBJ databases">
        <title>Complete genome sequence of three non-O157 smooth Escherichia coli infecting phages.</title>
        <authorList>
            <person name="Pas C."/>
            <person name="Briers Y."/>
            <person name="Fieseler L."/>
        </authorList>
    </citation>
    <scope>NUCLEOTIDE SEQUENCE</scope>
</reference>
<dbReference type="InterPro" id="IPR011050">
    <property type="entry name" value="Pectin_lyase_fold/virulence"/>
</dbReference>
<dbReference type="GO" id="GO:0098996">
    <property type="term" value="P:symbiont entry into host cell via disruption of host cell glycocalyx"/>
    <property type="evidence" value="ECO:0007669"/>
    <property type="project" value="UniProtKB-KW"/>
</dbReference>
<dbReference type="SUPFAM" id="SSF51126">
    <property type="entry name" value="Pectin lyase-like"/>
    <property type="match status" value="1"/>
</dbReference>
<keyword evidence="8" id="KW-1185">Reference proteome</keyword>
<evidence type="ECO:0000256" key="5">
    <source>
        <dbReference type="ARBA" id="ARBA00023296"/>
    </source>
</evidence>
<proteinExistence type="predicted"/>
<dbReference type="InterPro" id="IPR012334">
    <property type="entry name" value="Pectin_lyas_fold"/>
</dbReference>
<organism evidence="7 8">
    <name type="scientific">Escherichia phage vB_EcoP_PAS7</name>
    <dbReference type="NCBI Taxonomy" id="3053875"/>
    <lineage>
        <taxon>Viruses</taxon>
        <taxon>Duplodnaviria</taxon>
        <taxon>Heunggongvirae</taxon>
        <taxon>Uroviricota</taxon>
        <taxon>Caudoviricetes</taxon>
        <taxon>Autographivirales</taxon>
        <taxon>Autoscriptoviridae</taxon>
        <taxon>Slopekvirinae</taxon>
        <taxon>Cepavirus</taxon>
        <taxon>Cepavirus PAS7</taxon>
    </lineage>
</organism>